<comment type="subcellular location">
    <subcellularLocation>
        <location evidence="1">Nucleus</location>
    </subcellularLocation>
</comment>
<dbReference type="EMBL" id="GCKF01040160">
    <property type="protein sequence ID" value="JAG95560.1"/>
    <property type="molecule type" value="Transcribed_RNA"/>
</dbReference>
<evidence type="ECO:0000256" key="6">
    <source>
        <dbReference type="SAM" id="Coils"/>
    </source>
</evidence>
<evidence type="ECO:0000256" key="4">
    <source>
        <dbReference type="ARBA" id="ARBA00023163"/>
    </source>
</evidence>
<feature type="coiled-coil region" evidence="6">
    <location>
        <begin position="251"/>
        <end position="278"/>
    </location>
</feature>
<feature type="domain" description="Myb-like" evidence="8">
    <location>
        <begin position="335"/>
        <end position="399"/>
    </location>
</feature>
<keyword evidence="3" id="KW-0238">DNA-binding</keyword>
<evidence type="ECO:0000256" key="2">
    <source>
        <dbReference type="ARBA" id="ARBA00023015"/>
    </source>
</evidence>
<protein>
    <recommendedName>
        <fullName evidence="8">Myb-like domain-containing protein</fullName>
    </recommendedName>
</protein>
<evidence type="ECO:0000313" key="9">
    <source>
        <dbReference type="EMBL" id="JAG95560.1"/>
    </source>
</evidence>
<dbReference type="SMART" id="SM00717">
    <property type="entry name" value="SANT"/>
    <property type="match status" value="2"/>
</dbReference>
<dbReference type="InterPro" id="IPR044822">
    <property type="entry name" value="Myb_DNA-bind_4"/>
</dbReference>
<dbReference type="GO" id="GO:0003677">
    <property type="term" value="F:DNA binding"/>
    <property type="evidence" value="ECO:0007669"/>
    <property type="project" value="UniProtKB-KW"/>
</dbReference>
<dbReference type="PANTHER" id="PTHR21654">
    <property type="entry name" value="FI21293P1"/>
    <property type="match status" value="1"/>
</dbReference>
<dbReference type="AlphaFoldDB" id="A0A0D6R0X5"/>
<dbReference type="Gene3D" id="1.10.10.60">
    <property type="entry name" value="Homeodomain-like"/>
    <property type="match status" value="2"/>
</dbReference>
<evidence type="ECO:0000256" key="3">
    <source>
        <dbReference type="ARBA" id="ARBA00023125"/>
    </source>
</evidence>
<dbReference type="GO" id="GO:0005634">
    <property type="term" value="C:nucleus"/>
    <property type="evidence" value="ECO:0007669"/>
    <property type="project" value="UniProtKB-SubCell"/>
</dbReference>
<dbReference type="InterPro" id="IPR001005">
    <property type="entry name" value="SANT/Myb"/>
</dbReference>
<feature type="compositionally biased region" description="Acidic residues" evidence="7">
    <location>
        <begin position="197"/>
        <end position="211"/>
    </location>
</feature>
<proteinExistence type="predicted"/>
<feature type="compositionally biased region" description="Basic and acidic residues" evidence="7">
    <location>
        <begin position="168"/>
        <end position="177"/>
    </location>
</feature>
<dbReference type="GO" id="GO:0006355">
    <property type="term" value="P:regulation of DNA-templated transcription"/>
    <property type="evidence" value="ECO:0007669"/>
    <property type="project" value="UniProtKB-ARBA"/>
</dbReference>
<feature type="region of interest" description="Disordered" evidence="7">
    <location>
        <begin position="165"/>
        <end position="222"/>
    </location>
</feature>
<sequence length="432" mass="47882">MSSANLGAAMAAPATNSLAVICVSPSVKQEAVVNLAAQPLSARAPPAENGGGGAAHQEALVVAAAEAEEEKKHKKRSKNWTRLETLRLIRLRAELEPRFARTGRKSELWDEISESLRSENISRDAQQCRDKWEKLTAGYKEVRDGLRDRADNPFFEELDPLLSVKSAKKSDPRDREPAPPVANFNGGSNGAKVVNGTDDEETAEEHEEEEERPPAKRRRGGEDFVTAAGLGAMRELLESLVSRQQKFFVELLDSMERKEQIREQIRQEKEEKWRAEDRAQRCVFHNAMIVLTRKLLEAEGLGFEPVPAPRHQHPHFGCGGGAAPAPGGGGGGGGGVKKRSKNWKRAEVLQLIKFRAEMEGRFAKSTRRAALWEELAELLGAEGIKRDGKQCREKWDKLMAEYKDVSDGKRDRSESPYFAELTSMIGRPAEAG</sequence>
<dbReference type="PANTHER" id="PTHR21654:SF84">
    <property type="entry name" value="SI:DKEY-66I24.7"/>
    <property type="match status" value="1"/>
</dbReference>
<dbReference type="Pfam" id="PF13837">
    <property type="entry name" value="Myb_DNA-bind_4"/>
    <property type="match status" value="2"/>
</dbReference>
<keyword evidence="6" id="KW-0175">Coiled coil</keyword>
<name>A0A0D6R0X5_ARACU</name>
<dbReference type="CDD" id="cd12203">
    <property type="entry name" value="GT1"/>
    <property type="match status" value="2"/>
</dbReference>
<evidence type="ECO:0000256" key="5">
    <source>
        <dbReference type="ARBA" id="ARBA00023242"/>
    </source>
</evidence>
<evidence type="ECO:0000256" key="1">
    <source>
        <dbReference type="ARBA" id="ARBA00004123"/>
    </source>
</evidence>
<accession>A0A0D6R0X5</accession>
<organism evidence="9">
    <name type="scientific">Araucaria cunninghamii</name>
    <name type="common">Hoop pine</name>
    <name type="synonym">Moreton Bay pine</name>
    <dbReference type="NCBI Taxonomy" id="56994"/>
    <lineage>
        <taxon>Eukaryota</taxon>
        <taxon>Viridiplantae</taxon>
        <taxon>Streptophyta</taxon>
        <taxon>Embryophyta</taxon>
        <taxon>Tracheophyta</taxon>
        <taxon>Spermatophyta</taxon>
        <taxon>Pinopsida</taxon>
        <taxon>Pinidae</taxon>
        <taxon>Conifers II</taxon>
        <taxon>Araucariales</taxon>
        <taxon>Araucariaceae</taxon>
        <taxon>Araucaria</taxon>
    </lineage>
</organism>
<evidence type="ECO:0000259" key="8">
    <source>
        <dbReference type="PROSITE" id="PS50090"/>
    </source>
</evidence>
<keyword evidence="5" id="KW-0539">Nucleus</keyword>
<keyword evidence="4" id="KW-0804">Transcription</keyword>
<evidence type="ECO:0000256" key="7">
    <source>
        <dbReference type="SAM" id="MobiDB-lite"/>
    </source>
</evidence>
<feature type="domain" description="Myb-like" evidence="8">
    <location>
        <begin position="72"/>
        <end position="136"/>
    </location>
</feature>
<reference evidence="9" key="1">
    <citation type="submission" date="2015-03" db="EMBL/GenBank/DDBJ databases">
        <title>A transcriptome of Araucaria cunninghamii, an australian fine timber species.</title>
        <authorList>
            <person name="Jing Yi C.J.Y."/>
            <person name="Yin San L.Y.S."/>
            <person name="Abdul Karim S.S."/>
            <person name="Wan Azmi N.N."/>
            <person name="Hercus R.R."/>
            <person name="Croft L.L."/>
        </authorList>
    </citation>
    <scope>NUCLEOTIDE SEQUENCE</scope>
    <source>
        <strain evidence="9">MI0301</strain>
        <tissue evidence="9">Leaf</tissue>
    </source>
</reference>
<keyword evidence="2" id="KW-0805">Transcription regulation</keyword>
<dbReference type="PROSITE" id="PS50090">
    <property type="entry name" value="MYB_LIKE"/>
    <property type="match status" value="2"/>
</dbReference>